<dbReference type="CDD" id="cd04301">
    <property type="entry name" value="NAT_SF"/>
    <property type="match status" value="1"/>
</dbReference>
<evidence type="ECO:0000256" key="2">
    <source>
        <dbReference type="ARBA" id="ARBA00023315"/>
    </source>
</evidence>
<dbReference type="AlphaFoldDB" id="A0A3Q8S5G3"/>
<dbReference type="PROSITE" id="PS51186">
    <property type="entry name" value="GNAT"/>
    <property type="match status" value="1"/>
</dbReference>
<dbReference type="Pfam" id="PF00583">
    <property type="entry name" value="Acetyltransf_1"/>
    <property type="match status" value="1"/>
</dbReference>
<evidence type="ECO:0000313" key="4">
    <source>
        <dbReference type="EMBL" id="AZK47411.1"/>
    </source>
</evidence>
<dbReference type="Gene3D" id="3.40.630.30">
    <property type="match status" value="1"/>
</dbReference>
<dbReference type="SUPFAM" id="SSF55729">
    <property type="entry name" value="Acyl-CoA N-acyltransferases (Nat)"/>
    <property type="match status" value="1"/>
</dbReference>
<protein>
    <submittedName>
        <fullName evidence="4">GNAT family N-acetyltransferase</fullName>
    </submittedName>
</protein>
<dbReference type="GO" id="GO:0016747">
    <property type="term" value="F:acyltransferase activity, transferring groups other than amino-acyl groups"/>
    <property type="evidence" value="ECO:0007669"/>
    <property type="project" value="InterPro"/>
</dbReference>
<proteinExistence type="predicted"/>
<feature type="domain" description="N-acetyltransferase" evidence="3">
    <location>
        <begin position="38"/>
        <end position="184"/>
    </location>
</feature>
<evidence type="ECO:0000256" key="1">
    <source>
        <dbReference type="ARBA" id="ARBA00022679"/>
    </source>
</evidence>
<name>A0A3Q8S5G3_9BACL</name>
<dbReference type="Proteomes" id="UP000273145">
    <property type="component" value="Chromosome"/>
</dbReference>
<keyword evidence="5" id="KW-1185">Reference proteome</keyword>
<dbReference type="OrthoDB" id="6382410at2"/>
<keyword evidence="1 4" id="KW-0808">Transferase</keyword>
<sequence>MKGHPRMNNQFMDEIHTPYGSFAIVSAIPSHKVIVREMLIEAAEWMAGIGVQQWIPQQFTIEEINRYFAEREIYLLIREEQPVGMFTLQTSDPEYWGALNEEGFSYLHRLTVRSSWRGKQLGSAMIEWAAKRTKQLNRGVLRLDCWDGNEKLNRMYESIGFVRKGSGEKQGRGYNLYEMNITTQ</sequence>
<dbReference type="InterPro" id="IPR050680">
    <property type="entry name" value="YpeA/RimI_acetyltransf"/>
</dbReference>
<organism evidence="4 5">
    <name type="scientific">Paenibacillus lentus</name>
    <dbReference type="NCBI Taxonomy" id="1338368"/>
    <lineage>
        <taxon>Bacteria</taxon>
        <taxon>Bacillati</taxon>
        <taxon>Bacillota</taxon>
        <taxon>Bacilli</taxon>
        <taxon>Bacillales</taxon>
        <taxon>Paenibacillaceae</taxon>
        <taxon>Paenibacillus</taxon>
    </lineage>
</organism>
<dbReference type="PANTHER" id="PTHR43420">
    <property type="entry name" value="ACETYLTRANSFERASE"/>
    <property type="match status" value="1"/>
</dbReference>
<accession>A0A3Q8S5G3</accession>
<dbReference type="EMBL" id="CP034248">
    <property type="protein sequence ID" value="AZK47411.1"/>
    <property type="molecule type" value="Genomic_DNA"/>
</dbReference>
<evidence type="ECO:0000259" key="3">
    <source>
        <dbReference type="PROSITE" id="PS51186"/>
    </source>
</evidence>
<reference evidence="4 5" key="1">
    <citation type="submission" date="2018-11" db="EMBL/GenBank/DDBJ databases">
        <title>Genome sequencing of Paenibacillus lentus DSM25539(T).</title>
        <authorList>
            <person name="Kook J.-K."/>
            <person name="Park S.-N."/>
            <person name="Lim Y.K."/>
        </authorList>
    </citation>
    <scope>NUCLEOTIDE SEQUENCE [LARGE SCALE GENOMIC DNA]</scope>
    <source>
        <strain evidence="4 5">DSM 25539</strain>
    </source>
</reference>
<dbReference type="KEGG" id="plen:EIM92_15650"/>
<evidence type="ECO:0000313" key="5">
    <source>
        <dbReference type="Proteomes" id="UP000273145"/>
    </source>
</evidence>
<dbReference type="InterPro" id="IPR016181">
    <property type="entry name" value="Acyl_CoA_acyltransferase"/>
</dbReference>
<gene>
    <name evidence="4" type="ORF">EIM92_15650</name>
</gene>
<keyword evidence="2" id="KW-0012">Acyltransferase</keyword>
<dbReference type="InterPro" id="IPR000182">
    <property type="entry name" value="GNAT_dom"/>
</dbReference>